<keyword evidence="2" id="KW-0378">Hydrolase</keyword>
<evidence type="ECO:0000313" key="2">
    <source>
        <dbReference type="EMBL" id="GII95250.1"/>
    </source>
</evidence>
<dbReference type="Gene3D" id="2.30.40.10">
    <property type="entry name" value="Urease, subunit C, domain 1"/>
    <property type="match status" value="1"/>
</dbReference>
<dbReference type="Proteomes" id="UP000606172">
    <property type="component" value="Unassembled WGS sequence"/>
</dbReference>
<comment type="caution">
    <text evidence="2">The sequence shown here is derived from an EMBL/GenBank/DDBJ whole genome shotgun (WGS) entry which is preliminary data.</text>
</comment>
<dbReference type="Pfam" id="PF01979">
    <property type="entry name" value="Amidohydro_1"/>
    <property type="match status" value="1"/>
</dbReference>
<dbReference type="EMBL" id="BOOW01000034">
    <property type="protein sequence ID" value="GII95250.1"/>
    <property type="molecule type" value="Genomic_DNA"/>
</dbReference>
<dbReference type="RefSeq" id="WP_204030330.1">
    <property type="nucleotide sequence ID" value="NZ_BOOW01000034.1"/>
</dbReference>
<dbReference type="InterPro" id="IPR006680">
    <property type="entry name" value="Amidohydro-rel"/>
</dbReference>
<dbReference type="PANTHER" id="PTHR43794">
    <property type="entry name" value="AMINOHYDROLASE SSNA-RELATED"/>
    <property type="match status" value="1"/>
</dbReference>
<accession>A0A919V7L5</accession>
<evidence type="ECO:0000259" key="1">
    <source>
        <dbReference type="Pfam" id="PF01979"/>
    </source>
</evidence>
<sequence length="477" mass="50344">MPNGTTGRGLTRRSVLAGLGGAVGAASLARPAAASGAPWGRRPAGDVVIRETYVVTMDPASGDLDRGDILIGDGRLKRVGRNLSAPSATEIDGRGMITMPGFVDTHNHLWLTQTRGFYANTPETVYFKASEVFGRHFRASDMEIGTLLGTYEALASGITTVVDFNDNVRDPAYAERSLRAHEAAGTRARFLYGAHDDLPEGRTVDLKHLEALAGSWPEWSAGGRITLGLGWRGPGAGTPAALSVAREEHATARRLRLPISVHASGVRARAQLDGLVNGRFLGSDLQVIHATDATGAQLAALNQAKAALALTPVTEQRVGYGLTRLSQYASVDRTGLGVDGNALAGSADMFGVMRLLALTETGASRSETAVKPLRLLELATSRAARAIGMDASIGTLTAGKQADLIMIDTGDINLGRFTSGPPYALLAYSAHPSNVKTVMVGGRLVKHEGRLLDVDLPALQDRARTSMQGVLRRSRGD</sequence>
<dbReference type="InterPro" id="IPR050287">
    <property type="entry name" value="MTA/SAH_deaminase"/>
</dbReference>
<dbReference type="AlphaFoldDB" id="A0A919V7L5"/>
<reference evidence="2" key="1">
    <citation type="submission" date="2021-01" db="EMBL/GenBank/DDBJ databases">
        <title>Whole genome shotgun sequence of Sinosporangium siamense NBRC 109515.</title>
        <authorList>
            <person name="Komaki H."/>
            <person name="Tamura T."/>
        </authorList>
    </citation>
    <scope>NUCLEOTIDE SEQUENCE</scope>
    <source>
        <strain evidence="2">NBRC 109515</strain>
    </source>
</reference>
<gene>
    <name evidence="2" type="ORF">Ssi02_54810</name>
</gene>
<evidence type="ECO:0000313" key="3">
    <source>
        <dbReference type="Proteomes" id="UP000606172"/>
    </source>
</evidence>
<dbReference type="PROSITE" id="PS51318">
    <property type="entry name" value="TAT"/>
    <property type="match status" value="1"/>
</dbReference>
<dbReference type="Gene3D" id="3.20.20.140">
    <property type="entry name" value="Metal-dependent hydrolases"/>
    <property type="match status" value="1"/>
</dbReference>
<dbReference type="InterPro" id="IPR011059">
    <property type="entry name" value="Metal-dep_hydrolase_composite"/>
</dbReference>
<dbReference type="SUPFAM" id="SSF51556">
    <property type="entry name" value="Metallo-dependent hydrolases"/>
    <property type="match status" value="1"/>
</dbReference>
<dbReference type="InterPro" id="IPR006311">
    <property type="entry name" value="TAT_signal"/>
</dbReference>
<keyword evidence="3" id="KW-1185">Reference proteome</keyword>
<dbReference type="PANTHER" id="PTHR43794:SF5">
    <property type="entry name" value="CHLOROHYDROLASE FAMILY PROTEIN"/>
    <property type="match status" value="1"/>
</dbReference>
<organism evidence="2 3">
    <name type="scientific">Sinosporangium siamense</name>
    <dbReference type="NCBI Taxonomy" id="1367973"/>
    <lineage>
        <taxon>Bacteria</taxon>
        <taxon>Bacillati</taxon>
        <taxon>Actinomycetota</taxon>
        <taxon>Actinomycetes</taxon>
        <taxon>Streptosporangiales</taxon>
        <taxon>Streptosporangiaceae</taxon>
        <taxon>Sinosporangium</taxon>
    </lineage>
</organism>
<name>A0A919V7L5_9ACTN</name>
<dbReference type="GO" id="GO:0016810">
    <property type="term" value="F:hydrolase activity, acting on carbon-nitrogen (but not peptide) bonds"/>
    <property type="evidence" value="ECO:0007669"/>
    <property type="project" value="InterPro"/>
</dbReference>
<protein>
    <submittedName>
        <fullName evidence="2">TRZ/ATZ family hydrolase</fullName>
    </submittedName>
</protein>
<dbReference type="InterPro" id="IPR032466">
    <property type="entry name" value="Metal_Hydrolase"/>
</dbReference>
<dbReference type="SUPFAM" id="SSF51338">
    <property type="entry name" value="Composite domain of metallo-dependent hydrolases"/>
    <property type="match status" value="1"/>
</dbReference>
<proteinExistence type="predicted"/>
<feature type="domain" description="Amidohydrolase-related" evidence="1">
    <location>
        <begin position="98"/>
        <end position="445"/>
    </location>
</feature>